<protein>
    <submittedName>
        <fullName evidence="2">Uncharacterized protein</fullName>
    </submittedName>
</protein>
<evidence type="ECO:0000256" key="1">
    <source>
        <dbReference type="SAM" id="MobiDB-lite"/>
    </source>
</evidence>
<dbReference type="OrthoDB" id="7186128at2"/>
<feature type="compositionally biased region" description="Basic residues" evidence="1">
    <location>
        <begin position="51"/>
        <end position="66"/>
    </location>
</feature>
<reference evidence="2 3" key="1">
    <citation type="submission" date="2018-01" db="EMBL/GenBank/DDBJ databases">
        <title>Draft genome sequence of Jishengella endophytica.</title>
        <authorList>
            <person name="Sahin N."/>
            <person name="Ay H."/>
            <person name="Saygin H."/>
        </authorList>
    </citation>
    <scope>NUCLEOTIDE SEQUENCE [LARGE SCALE GENOMIC DNA]</scope>
    <source>
        <strain evidence="2 3">DSM 45430</strain>
    </source>
</reference>
<gene>
    <name evidence="2" type="ORF">C1I93_30140</name>
</gene>
<comment type="caution">
    <text evidence="2">The sequence shown here is derived from an EMBL/GenBank/DDBJ whole genome shotgun (WGS) entry which is preliminary data.</text>
</comment>
<evidence type="ECO:0000313" key="2">
    <source>
        <dbReference type="EMBL" id="PZF83310.1"/>
    </source>
</evidence>
<dbReference type="Gene3D" id="1.10.10.60">
    <property type="entry name" value="Homeodomain-like"/>
    <property type="match status" value="1"/>
</dbReference>
<dbReference type="SUPFAM" id="SSF46689">
    <property type="entry name" value="Homeodomain-like"/>
    <property type="match status" value="1"/>
</dbReference>
<dbReference type="AlphaFoldDB" id="A0A2W2BDC1"/>
<accession>A0A2W2BDC1</accession>
<feature type="region of interest" description="Disordered" evidence="1">
    <location>
        <begin position="51"/>
        <end position="74"/>
    </location>
</feature>
<dbReference type="EMBL" id="POTX01000431">
    <property type="protein sequence ID" value="PZF83310.1"/>
    <property type="molecule type" value="Genomic_DNA"/>
</dbReference>
<dbReference type="InterPro" id="IPR009057">
    <property type="entry name" value="Homeodomain-like_sf"/>
</dbReference>
<dbReference type="Proteomes" id="UP000248627">
    <property type="component" value="Unassembled WGS sequence"/>
</dbReference>
<sequence>MRKDLTRRIILDAALAEFLAHGHVAAGMEPIAARGQESKVTVYAYVTDRRGHHPAHRAGPAAHHRSFPTAHTPT</sequence>
<keyword evidence="3" id="KW-1185">Reference proteome</keyword>
<evidence type="ECO:0000313" key="3">
    <source>
        <dbReference type="Proteomes" id="UP000248627"/>
    </source>
</evidence>
<proteinExistence type="predicted"/>
<dbReference type="RefSeq" id="WP_111246629.1">
    <property type="nucleotide sequence ID" value="NZ_AP023358.1"/>
</dbReference>
<name>A0A2W2BDC1_9ACTN</name>
<organism evidence="2 3">
    <name type="scientific">Micromonospora endophytica</name>
    <dbReference type="NCBI Taxonomy" id="515350"/>
    <lineage>
        <taxon>Bacteria</taxon>
        <taxon>Bacillati</taxon>
        <taxon>Actinomycetota</taxon>
        <taxon>Actinomycetes</taxon>
        <taxon>Micromonosporales</taxon>
        <taxon>Micromonosporaceae</taxon>
        <taxon>Micromonospora</taxon>
    </lineage>
</organism>